<feature type="transmembrane region" description="Helical" evidence="1">
    <location>
        <begin position="142"/>
        <end position="163"/>
    </location>
</feature>
<dbReference type="InterPro" id="IPR036388">
    <property type="entry name" value="WH-like_DNA-bd_sf"/>
</dbReference>
<dbReference type="KEGG" id="qso:IRL76_09700"/>
<dbReference type="Pfam" id="PF00196">
    <property type="entry name" value="GerE"/>
    <property type="match status" value="1"/>
</dbReference>
<dbReference type="InterPro" id="IPR000792">
    <property type="entry name" value="Tscrpt_reg_LuxR_C"/>
</dbReference>
<gene>
    <name evidence="3" type="ORF">IRL76_09700</name>
</gene>
<organism evidence="3 4">
    <name type="scientific">Qipengyuania soli</name>
    <dbReference type="NCBI Taxonomy" id="2782568"/>
    <lineage>
        <taxon>Bacteria</taxon>
        <taxon>Pseudomonadati</taxon>
        <taxon>Pseudomonadota</taxon>
        <taxon>Alphaproteobacteria</taxon>
        <taxon>Sphingomonadales</taxon>
        <taxon>Erythrobacteraceae</taxon>
        <taxon>Qipengyuania</taxon>
    </lineage>
</organism>
<dbReference type="Proteomes" id="UP000594459">
    <property type="component" value="Chromosome"/>
</dbReference>
<keyword evidence="1" id="KW-0472">Membrane</keyword>
<dbReference type="PROSITE" id="PS50043">
    <property type="entry name" value="HTH_LUXR_2"/>
    <property type="match status" value="1"/>
</dbReference>
<reference evidence="3 4" key="1">
    <citation type="submission" date="2020-11" db="EMBL/GenBank/DDBJ databases">
        <title>The genome sequence of Erythrobacter sp. 6D36.</title>
        <authorList>
            <person name="Liu Y."/>
        </authorList>
    </citation>
    <scope>NUCLEOTIDE SEQUENCE [LARGE SCALE GENOMIC DNA]</scope>
    <source>
        <strain evidence="3 4">6D36</strain>
    </source>
</reference>
<dbReference type="GO" id="GO:0003677">
    <property type="term" value="F:DNA binding"/>
    <property type="evidence" value="ECO:0007669"/>
    <property type="project" value="InterPro"/>
</dbReference>
<evidence type="ECO:0000259" key="2">
    <source>
        <dbReference type="PROSITE" id="PS50043"/>
    </source>
</evidence>
<dbReference type="PRINTS" id="PR00038">
    <property type="entry name" value="HTHLUXR"/>
</dbReference>
<accession>A0A7S8ITR4</accession>
<dbReference type="Gene3D" id="1.10.10.10">
    <property type="entry name" value="Winged helix-like DNA-binding domain superfamily/Winged helix DNA-binding domain"/>
    <property type="match status" value="1"/>
</dbReference>
<dbReference type="SUPFAM" id="SSF46894">
    <property type="entry name" value="C-terminal effector domain of the bipartite response regulators"/>
    <property type="match status" value="1"/>
</dbReference>
<protein>
    <submittedName>
        <fullName evidence="3">Helix-turn-helix transcriptional regulator</fullName>
    </submittedName>
</protein>
<sequence>MQRYRRSSGNVALTEKQCEAIQLVAEGYTSKEVARILSISPKMVDRRIDAVRQKLGGVSRGEAARIYRANYTEGDNSPGGAIPLTRPEGLDALDASREDAEVFSFADVGSHAEFFDAAPWDYPNVSPVPKFELARFGIGARLAMMGGGALLIAAVLLVLIGVANGLNEMIVS</sequence>
<feature type="domain" description="HTH luxR-type" evidence="2">
    <location>
        <begin position="6"/>
        <end position="71"/>
    </location>
</feature>
<evidence type="ECO:0000313" key="3">
    <source>
        <dbReference type="EMBL" id="QPC98149.1"/>
    </source>
</evidence>
<keyword evidence="1" id="KW-0812">Transmembrane</keyword>
<keyword evidence="4" id="KW-1185">Reference proteome</keyword>
<keyword evidence="1" id="KW-1133">Transmembrane helix</keyword>
<evidence type="ECO:0000313" key="4">
    <source>
        <dbReference type="Proteomes" id="UP000594459"/>
    </source>
</evidence>
<dbReference type="SMART" id="SM00421">
    <property type="entry name" value="HTH_LUXR"/>
    <property type="match status" value="1"/>
</dbReference>
<dbReference type="CDD" id="cd06170">
    <property type="entry name" value="LuxR_C_like"/>
    <property type="match status" value="1"/>
</dbReference>
<dbReference type="RefSeq" id="WP_200981156.1">
    <property type="nucleotide sequence ID" value="NZ_CP064654.1"/>
</dbReference>
<dbReference type="GO" id="GO:0006355">
    <property type="term" value="P:regulation of DNA-templated transcription"/>
    <property type="evidence" value="ECO:0007669"/>
    <property type="project" value="InterPro"/>
</dbReference>
<dbReference type="EMBL" id="CP064654">
    <property type="protein sequence ID" value="QPC98149.1"/>
    <property type="molecule type" value="Genomic_DNA"/>
</dbReference>
<dbReference type="AlphaFoldDB" id="A0A7S8ITR4"/>
<name>A0A7S8ITR4_9SPHN</name>
<dbReference type="InterPro" id="IPR016032">
    <property type="entry name" value="Sig_transdc_resp-reg_C-effctor"/>
</dbReference>
<evidence type="ECO:0000256" key="1">
    <source>
        <dbReference type="SAM" id="Phobius"/>
    </source>
</evidence>
<proteinExistence type="predicted"/>